<proteinExistence type="predicted"/>
<organism evidence="2">
    <name type="scientific">Chromera velia CCMP2878</name>
    <dbReference type="NCBI Taxonomy" id="1169474"/>
    <lineage>
        <taxon>Eukaryota</taxon>
        <taxon>Sar</taxon>
        <taxon>Alveolata</taxon>
        <taxon>Colpodellida</taxon>
        <taxon>Chromeraceae</taxon>
        <taxon>Chromera</taxon>
    </lineage>
</organism>
<feature type="region of interest" description="Disordered" evidence="1">
    <location>
        <begin position="61"/>
        <end position="156"/>
    </location>
</feature>
<reference evidence="2" key="1">
    <citation type="submission" date="2014-11" db="EMBL/GenBank/DDBJ databases">
        <authorList>
            <person name="Otto D Thomas"/>
            <person name="Naeem Raeece"/>
        </authorList>
    </citation>
    <scope>NUCLEOTIDE SEQUENCE</scope>
</reference>
<evidence type="ECO:0000256" key="1">
    <source>
        <dbReference type="SAM" id="MobiDB-lite"/>
    </source>
</evidence>
<name>A0A0G4HKP5_9ALVE</name>
<gene>
    <name evidence="2" type="ORF">Cvel_28586</name>
</gene>
<feature type="compositionally biased region" description="Basic and acidic residues" evidence="1">
    <location>
        <begin position="203"/>
        <end position="278"/>
    </location>
</feature>
<dbReference type="AlphaFoldDB" id="A0A0G4HKP5"/>
<feature type="compositionally biased region" description="Basic residues" evidence="1">
    <location>
        <begin position="183"/>
        <end position="193"/>
    </location>
</feature>
<dbReference type="EMBL" id="CDMZ01003007">
    <property type="protein sequence ID" value="CEM44749.1"/>
    <property type="molecule type" value="Genomic_DNA"/>
</dbReference>
<feature type="region of interest" description="Disordered" evidence="1">
    <location>
        <begin position="181"/>
        <end position="349"/>
    </location>
</feature>
<accession>A0A0G4HKP5</accession>
<feature type="compositionally biased region" description="Basic and acidic residues" evidence="1">
    <location>
        <begin position="84"/>
        <end position="110"/>
    </location>
</feature>
<protein>
    <submittedName>
        <fullName evidence="2">Uncharacterized protein</fullName>
    </submittedName>
</protein>
<dbReference type="VEuPathDB" id="CryptoDB:Cvel_28586"/>
<evidence type="ECO:0000313" key="2">
    <source>
        <dbReference type="EMBL" id="CEM44749.1"/>
    </source>
</evidence>
<sequence length="349" mass="38154">MTFTPTETHLLIHLIACTQIEEESEAENCRRILGGGRDGAETLRFFATLPVKALRESSVMLFPPSSSGSVSPAAAEGEEEGEERESLQEDLVEARAAAEEAQKREGEMRKRLLPPPRVASSTTSPPRSLRRSPPLPPPLPPWRRLLPRPHGQPMRDVELRRVDASLGRRVRDRSAEKHLISFRAKKFGQKRHKKEYDASAGPRHWEGGEKSGKEVCGRKGGEESGKEVCGRKEGEERGKEVCGGRGKTRAERRCGRKGGEEIGKQRQKTEGGHGDGGKRNASRGAIGRANAIEPRGDRSLGALSKLRSRQNPASATTLLLAEFKCGSPSQRGGPGGRREGLDRLPTLPP</sequence>
<feature type="compositionally biased region" description="Low complexity" evidence="1">
    <location>
        <begin position="63"/>
        <end position="75"/>
    </location>
</feature>